<evidence type="ECO:0000313" key="2">
    <source>
        <dbReference type="EMBL" id="RWS21885.1"/>
    </source>
</evidence>
<evidence type="ECO:0000256" key="1">
    <source>
        <dbReference type="SAM" id="Phobius"/>
    </source>
</evidence>
<dbReference type="VEuPathDB" id="VectorBase:LDEU010155"/>
<keyword evidence="1" id="KW-0472">Membrane</keyword>
<dbReference type="InterPro" id="IPR036259">
    <property type="entry name" value="MFS_trans_sf"/>
</dbReference>
<sequence length="128" mass="13647">MMNLGNLYATLELYLKEFGESETVSGYAFAVYCASSAAIALIIGYWFIVALIMMGMSASCAFVTVMIKTMETCGFPVNVTNSSICAAVWATCYAIGEIVGPFVAGTLLENFGAQILYISFATINVIAV</sequence>
<keyword evidence="1" id="KW-0812">Transmembrane</keyword>
<organism evidence="2 3">
    <name type="scientific">Leptotrombidium deliense</name>
    <dbReference type="NCBI Taxonomy" id="299467"/>
    <lineage>
        <taxon>Eukaryota</taxon>
        <taxon>Metazoa</taxon>
        <taxon>Ecdysozoa</taxon>
        <taxon>Arthropoda</taxon>
        <taxon>Chelicerata</taxon>
        <taxon>Arachnida</taxon>
        <taxon>Acari</taxon>
        <taxon>Acariformes</taxon>
        <taxon>Trombidiformes</taxon>
        <taxon>Prostigmata</taxon>
        <taxon>Anystina</taxon>
        <taxon>Parasitengona</taxon>
        <taxon>Trombiculoidea</taxon>
        <taxon>Trombiculidae</taxon>
        <taxon>Leptotrombidium</taxon>
    </lineage>
</organism>
<dbReference type="Proteomes" id="UP000288716">
    <property type="component" value="Unassembled WGS sequence"/>
</dbReference>
<gene>
    <name evidence="2" type="ORF">B4U80_14089</name>
</gene>
<keyword evidence="3" id="KW-1185">Reference proteome</keyword>
<keyword evidence="1" id="KW-1133">Transmembrane helix</keyword>
<accession>A0A443S2Y5</accession>
<dbReference type="AlphaFoldDB" id="A0A443S2Y5"/>
<comment type="caution">
    <text evidence="2">The sequence shown here is derived from an EMBL/GenBank/DDBJ whole genome shotgun (WGS) entry which is preliminary data.</text>
</comment>
<protein>
    <submittedName>
        <fullName evidence="2">Uncharacterized protein</fullName>
    </submittedName>
</protein>
<feature type="transmembrane region" description="Helical" evidence="1">
    <location>
        <begin position="29"/>
        <end position="52"/>
    </location>
</feature>
<proteinExistence type="predicted"/>
<dbReference type="Gene3D" id="1.20.1250.20">
    <property type="entry name" value="MFS general substrate transporter like domains"/>
    <property type="match status" value="1"/>
</dbReference>
<evidence type="ECO:0000313" key="3">
    <source>
        <dbReference type="Proteomes" id="UP000288716"/>
    </source>
</evidence>
<dbReference type="SUPFAM" id="SSF103473">
    <property type="entry name" value="MFS general substrate transporter"/>
    <property type="match status" value="1"/>
</dbReference>
<name>A0A443S2Y5_9ACAR</name>
<dbReference type="EMBL" id="NCKV01010453">
    <property type="protein sequence ID" value="RWS21885.1"/>
    <property type="molecule type" value="Genomic_DNA"/>
</dbReference>
<reference evidence="2 3" key="1">
    <citation type="journal article" date="2018" name="Gigascience">
        <title>Genomes of trombidid mites reveal novel predicted allergens and laterally-transferred genes associated with secondary metabolism.</title>
        <authorList>
            <person name="Dong X."/>
            <person name="Chaisiri K."/>
            <person name="Xia D."/>
            <person name="Armstrong S.D."/>
            <person name="Fang Y."/>
            <person name="Donnelly M.J."/>
            <person name="Kadowaki T."/>
            <person name="McGarry J.W."/>
            <person name="Darby A.C."/>
            <person name="Makepeace B.L."/>
        </authorList>
    </citation>
    <scope>NUCLEOTIDE SEQUENCE [LARGE SCALE GENOMIC DNA]</scope>
    <source>
        <strain evidence="2">UoL-UT</strain>
    </source>
</reference>